<dbReference type="GO" id="GO:0140825">
    <property type="term" value="F:lactoperoxidase activity"/>
    <property type="evidence" value="ECO:0007669"/>
    <property type="project" value="UniProtKB-EC"/>
</dbReference>
<evidence type="ECO:0000256" key="3">
    <source>
        <dbReference type="ARBA" id="ARBA00012313"/>
    </source>
</evidence>
<dbReference type="GO" id="GO:0020037">
    <property type="term" value="F:heme binding"/>
    <property type="evidence" value="ECO:0007669"/>
    <property type="project" value="UniProtKB-UniRule"/>
</dbReference>
<evidence type="ECO:0000256" key="17">
    <source>
        <dbReference type="PIRSR" id="PIRSR600823-5"/>
    </source>
</evidence>
<comment type="function">
    <text evidence="18">Removal of H(2)O(2), oxidation of toxic reductants, biosynthesis and degradation of lignin, suberization, auxin catabolism, response to environmental stresses such as wounding, pathogen attack and oxidative stress.</text>
</comment>
<dbReference type="PANTHER" id="PTHR31388:SF270">
    <property type="entry name" value="PEROXIDASE 22-RELATED"/>
    <property type="match status" value="1"/>
</dbReference>
<proteinExistence type="inferred from homology"/>
<evidence type="ECO:0000256" key="11">
    <source>
        <dbReference type="ARBA" id="ARBA00023180"/>
    </source>
</evidence>
<keyword evidence="18" id="KW-0964">Secreted</keyword>
<dbReference type="InterPro" id="IPR033905">
    <property type="entry name" value="Secretory_peroxidase"/>
</dbReference>
<keyword evidence="7 15" id="KW-0106">Calcium</keyword>
<evidence type="ECO:0000256" key="9">
    <source>
        <dbReference type="ARBA" id="ARBA00023004"/>
    </source>
</evidence>
<feature type="binding site" evidence="15">
    <location>
        <position position="227"/>
    </location>
    <ligand>
        <name>Ca(2+)</name>
        <dbReference type="ChEBI" id="CHEBI:29108"/>
        <label>2</label>
    </ligand>
</feature>
<dbReference type="CDD" id="cd00693">
    <property type="entry name" value="secretory_peroxidase"/>
    <property type="match status" value="1"/>
</dbReference>
<feature type="site" description="Transition state stabilizer" evidence="16">
    <location>
        <position position="64"/>
    </location>
</feature>
<keyword evidence="8 18" id="KW-0560">Oxidoreductase</keyword>
<keyword evidence="12 18" id="KW-0376">Hydrogen peroxide</keyword>
<evidence type="ECO:0000256" key="7">
    <source>
        <dbReference type="ARBA" id="ARBA00022837"/>
    </source>
</evidence>
<dbReference type="Pfam" id="PF00141">
    <property type="entry name" value="peroxidase"/>
    <property type="match status" value="1"/>
</dbReference>
<feature type="binding site" evidence="15">
    <location>
        <position position="69"/>
    </location>
    <ligand>
        <name>Ca(2+)</name>
        <dbReference type="ChEBI" id="CHEBI:29108"/>
        <label>1</label>
    </ligand>
</feature>
<sequence>MKFLFLFLFPLILCVVVPTTRAQLLDPFFYKDTCPSLQSTVRQVLLNVSKGPGKDERLFASLIRLHFHDCFVQGCDGSILLNDTASIRSEQLAAPNLDSIRRLDVINLIKENIEKACPGVVSCADIVALAAEVSSEMSNGPTWQVPLGRRDSETASFDLANSDIPGPKSNLPQLISAFQKKGLDMNDLVALSGAHTIGRGRCTLSRRRNCKNNGSKGENVTNLDQITAFEFDNNYYINLQRGDGPFNSDQVLFDTRGAQTINAINLLASNQTLFFEAFKASMIKMSLIEVLVENSSSSPASCFIFHHWNGILIHPPPIPTPIRCSCNYARTPSGSGASKITIIPSKLRCSALPWPLLEASIRCTISGHESRELKERASNFRCGSIYPK</sequence>
<feature type="binding site" evidence="15">
    <location>
        <position position="90"/>
    </location>
    <ligand>
        <name>Ca(2+)</name>
        <dbReference type="ChEBI" id="CHEBI:29108"/>
        <label>1</label>
    </ligand>
</feature>
<dbReference type="EC" id="1.11.1.7" evidence="3 18"/>
<dbReference type="PROSITE" id="PS00435">
    <property type="entry name" value="PEROXIDASE_1"/>
    <property type="match status" value="1"/>
</dbReference>
<dbReference type="PROSITE" id="PS50873">
    <property type="entry name" value="PEROXIDASE_4"/>
    <property type="match status" value="1"/>
</dbReference>
<name>A0A444ZDP2_ARAHY</name>
<dbReference type="PRINTS" id="PR00458">
    <property type="entry name" value="PEROXIDASE"/>
</dbReference>
<feature type="binding site" evidence="15">
    <location>
        <position position="196"/>
    </location>
    <ligand>
        <name>Ca(2+)</name>
        <dbReference type="ChEBI" id="CHEBI:29108"/>
        <label>2</label>
    </ligand>
</feature>
<feature type="binding site" evidence="15">
    <location>
        <position position="74"/>
    </location>
    <ligand>
        <name>Ca(2+)</name>
        <dbReference type="ChEBI" id="CHEBI:29108"/>
        <label>1</label>
    </ligand>
</feature>
<dbReference type="PRINTS" id="PR00461">
    <property type="entry name" value="PLPEROXIDASE"/>
</dbReference>
<evidence type="ECO:0000259" key="19">
    <source>
        <dbReference type="PROSITE" id="PS50873"/>
    </source>
</evidence>
<evidence type="ECO:0000256" key="10">
    <source>
        <dbReference type="ARBA" id="ARBA00023157"/>
    </source>
</evidence>
<evidence type="ECO:0000256" key="18">
    <source>
        <dbReference type="RuleBase" id="RU362060"/>
    </source>
</evidence>
<dbReference type="FunFam" id="1.10.520.10:FF:000009">
    <property type="entry name" value="Peroxidase"/>
    <property type="match status" value="1"/>
</dbReference>
<dbReference type="AlphaFoldDB" id="A0A444ZDP2"/>
<accession>A0A444ZDP2</accession>
<dbReference type="InterPro" id="IPR019793">
    <property type="entry name" value="Peroxidases_heam-ligand_BS"/>
</dbReference>
<comment type="caution">
    <text evidence="20">The sequence shown here is derived from an EMBL/GenBank/DDBJ whole genome shotgun (WGS) entry which is preliminary data.</text>
</comment>
<evidence type="ECO:0000256" key="6">
    <source>
        <dbReference type="ARBA" id="ARBA00022723"/>
    </source>
</evidence>
<dbReference type="SUPFAM" id="SSF48113">
    <property type="entry name" value="Heme-dependent peroxidases"/>
    <property type="match status" value="1"/>
</dbReference>
<dbReference type="STRING" id="3818.A0A444ZDP2"/>
<keyword evidence="11" id="KW-0325">Glycoprotein</keyword>
<dbReference type="EMBL" id="SDMP01000014">
    <property type="protein sequence ID" value="RYR12306.1"/>
    <property type="molecule type" value="Genomic_DNA"/>
</dbReference>
<evidence type="ECO:0000256" key="13">
    <source>
        <dbReference type="PIRSR" id="PIRSR600823-1"/>
    </source>
</evidence>
<dbReference type="GO" id="GO:0005576">
    <property type="term" value="C:extracellular region"/>
    <property type="evidence" value="ECO:0007669"/>
    <property type="project" value="UniProtKB-SubCell"/>
</dbReference>
<comment type="subcellular location">
    <subcellularLocation>
        <location evidence="18">Secreted</location>
    </subcellularLocation>
</comment>
<comment type="cofactor">
    <cofactor evidence="15 18">
        <name>Ca(2+)</name>
        <dbReference type="ChEBI" id="CHEBI:29108"/>
    </cofactor>
    <text evidence="15 18">Binds 2 calcium ions per subunit.</text>
</comment>
<feature type="binding site" description="axial binding residue" evidence="15">
    <location>
        <position position="195"/>
    </location>
    <ligand>
        <name>heme b</name>
        <dbReference type="ChEBI" id="CHEBI:60344"/>
    </ligand>
    <ligandPart>
        <name>Fe</name>
        <dbReference type="ChEBI" id="CHEBI:18248"/>
    </ligandPart>
</feature>
<keyword evidence="6 15" id="KW-0479">Metal-binding</keyword>
<comment type="cofactor">
    <cofactor evidence="15 18">
        <name>heme b</name>
        <dbReference type="ChEBI" id="CHEBI:60344"/>
    </cofactor>
    <text evidence="15 18">Binds 1 heme b (iron(II)-protoporphyrin IX) group per subunit.</text>
</comment>
<dbReference type="GO" id="GO:0006979">
    <property type="term" value="P:response to oxidative stress"/>
    <property type="evidence" value="ECO:0007669"/>
    <property type="project" value="UniProtKB-UniRule"/>
</dbReference>
<feature type="disulfide bond" evidence="17">
    <location>
        <begin position="34"/>
        <end position="117"/>
    </location>
</feature>
<feature type="signal peptide" evidence="18">
    <location>
        <begin position="1"/>
        <end position="22"/>
    </location>
</feature>
<dbReference type="Gene3D" id="1.10.520.10">
    <property type="match status" value="2"/>
</dbReference>
<evidence type="ECO:0000256" key="14">
    <source>
        <dbReference type="PIRSR" id="PIRSR600823-2"/>
    </source>
</evidence>
<protein>
    <recommendedName>
        <fullName evidence="3 18">Peroxidase</fullName>
        <ecNumber evidence="3 18">1.11.1.7</ecNumber>
    </recommendedName>
</protein>
<keyword evidence="10 17" id="KW-1015">Disulfide bond</keyword>
<dbReference type="PANTHER" id="PTHR31388">
    <property type="entry name" value="PEROXIDASE 72-RELATED"/>
    <property type="match status" value="1"/>
</dbReference>
<evidence type="ECO:0000256" key="1">
    <source>
        <dbReference type="ARBA" id="ARBA00000189"/>
    </source>
</evidence>
<keyword evidence="18" id="KW-0732">Signal</keyword>
<dbReference type="InterPro" id="IPR000823">
    <property type="entry name" value="Peroxidase_pln"/>
</dbReference>
<evidence type="ECO:0000313" key="20">
    <source>
        <dbReference type="EMBL" id="RYR12306.1"/>
    </source>
</evidence>
<dbReference type="Proteomes" id="UP000289738">
    <property type="component" value="Chromosome B04"/>
</dbReference>
<evidence type="ECO:0000256" key="5">
    <source>
        <dbReference type="ARBA" id="ARBA00022617"/>
    </source>
</evidence>
<evidence type="ECO:0000313" key="21">
    <source>
        <dbReference type="Proteomes" id="UP000289738"/>
    </source>
</evidence>
<dbReference type="Gene3D" id="1.10.420.10">
    <property type="entry name" value="Peroxidase, domain 2"/>
    <property type="match status" value="2"/>
</dbReference>
<keyword evidence="5 18" id="KW-0349">Heme</keyword>
<feature type="binding site" evidence="14">
    <location>
        <position position="165"/>
    </location>
    <ligand>
        <name>substrate</name>
    </ligand>
</feature>
<evidence type="ECO:0000256" key="12">
    <source>
        <dbReference type="ARBA" id="ARBA00023324"/>
    </source>
</evidence>
<feature type="binding site" evidence="15">
    <location>
        <position position="232"/>
    </location>
    <ligand>
        <name>Ca(2+)</name>
        <dbReference type="ChEBI" id="CHEBI:29108"/>
        <label>2</label>
    </ligand>
</feature>
<dbReference type="GO" id="GO:0042744">
    <property type="term" value="P:hydrogen peroxide catabolic process"/>
    <property type="evidence" value="ECO:0007669"/>
    <property type="project" value="UniProtKB-KW"/>
</dbReference>
<dbReference type="GO" id="GO:0046872">
    <property type="term" value="F:metal ion binding"/>
    <property type="evidence" value="ECO:0007669"/>
    <property type="project" value="UniProtKB-UniRule"/>
</dbReference>
<feature type="disulfide bond" evidence="17">
    <location>
        <begin position="70"/>
        <end position="75"/>
    </location>
</feature>
<feature type="binding site" evidence="15">
    <location>
        <position position="72"/>
    </location>
    <ligand>
        <name>Ca(2+)</name>
        <dbReference type="ChEBI" id="CHEBI:29108"/>
        <label>1</label>
    </ligand>
</feature>
<keyword evidence="9 15" id="KW-0408">Iron</keyword>
<evidence type="ECO:0000256" key="15">
    <source>
        <dbReference type="PIRSR" id="PIRSR600823-3"/>
    </source>
</evidence>
<keyword evidence="4 18" id="KW-0575">Peroxidase</keyword>
<comment type="catalytic activity">
    <reaction evidence="1 18">
        <text>2 a phenolic donor + H2O2 = 2 a phenolic radical donor + 2 H2O</text>
        <dbReference type="Rhea" id="RHEA:56136"/>
        <dbReference type="ChEBI" id="CHEBI:15377"/>
        <dbReference type="ChEBI" id="CHEBI:16240"/>
        <dbReference type="ChEBI" id="CHEBI:139520"/>
        <dbReference type="ChEBI" id="CHEBI:139521"/>
        <dbReference type="EC" id="1.11.1.7"/>
    </reaction>
</comment>
<feature type="binding site" evidence="15">
    <location>
        <position position="224"/>
    </location>
    <ligand>
        <name>Ca(2+)</name>
        <dbReference type="ChEBI" id="CHEBI:29108"/>
        <label>2</label>
    </ligand>
</feature>
<evidence type="ECO:0000256" key="8">
    <source>
        <dbReference type="ARBA" id="ARBA00023002"/>
    </source>
</evidence>
<dbReference type="InterPro" id="IPR002016">
    <property type="entry name" value="Haem_peroxidase"/>
</dbReference>
<dbReference type="InterPro" id="IPR010255">
    <property type="entry name" value="Haem_peroxidase_sf"/>
</dbReference>
<evidence type="ECO:0000256" key="2">
    <source>
        <dbReference type="ARBA" id="ARBA00006873"/>
    </source>
</evidence>
<feature type="binding site" evidence="15">
    <location>
        <position position="76"/>
    </location>
    <ligand>
        <name>Ca(2+)</name>
        <dbReference type="ChEBI" id="CHEBI:29108"/>
        <label>1</label>
    </ligand>
</feature>
<feature type="domain" description="Plant heme peroxidase family profile" evidence="19">
    <location>
        <begin position="24"/>
        <end position="330"/>
    </location>
</feature>
<gene>
    <name evidence="20" type="ORF">Ahy_B04g069847</name>
</gene>
<feature type="chain" id="PRO_5018823714" description="Peroxidase" evidence="18">
    <location>
        <begin position="23"/>
        <end position="388"/>
    </location>
</feature>
<feature type="active site" description="Proton acceptor" evidence="13">
    <location>
        <position position="68"/>
    </location>
</feature>
<evidence type="ECO:0000256" key="4">
    <source>
        <dbReference type="ARBA" id="ARBA00022559"/>
    </source>
</evidence>
<organism evidence="20 21">
    <name type="scientific">Arachis hypogaea</name>
    <name type="common">Peanut</name>
    <dbReference type="NCBI Taxonomy" id="3818"/>
    <lineage>
        <taxon>Eukaryota</taxon>
        <taxon>Viridiplantae</taxon>
        <taxon>Streptophyta</taxon>
        <taxon>Embryophyta</taxon>
        <taxon>Tracheophyta</taxon>
        <taxon>Spermatophyta</taxon>
        <taxon>Magnoliopsida</taxon>
        <taxon>eudicotyledons</taxon>
        <taxon>Gunneridae</taxon>
        <taxon>Pentapetalae</taxon>
        <taxon>rosids</taxon>
        <taxon>fabids</taxon>
        <taxon>Fabales</taxon>
        <taxon>Fabaceae</taxon>
        <taxon>Papilionoideae</taxon>
        <taxon>50 kb inversion clade</taxon>
        <taxon>dalbergioids sensu lato</taxon>
        <taxon>Dalbergieae</taxon>
        <taxon>Pterocarpus clade</taxon>
        <taxon>Arachis</taxon>
    </lineage>
</organism>
<evidence type="ECO:0000256" key="16">
    <source>
        <dbReference type="PIRSR" id="PIRSR600823-4"/>
    </source>
</evidence>
<comment type="similarity">
    <text evidence="18">Belongs to the peroxidase family. Classical plant (class III) peroxidase subfamily.</text>
</comment>
<feature type="binding site" evidence="15">
    <location>
        <position position="78"/>
    </location>
    <ligand>
        <name>Ca(2+)</name>
        <dbReference type="ChEBI" id="CHEBI:29108"/>
        <label>1</label>
    </ligand>
</feature>
<reference evidence="20 21" key="1">
    <citation type="submission" date="2019-01" db="EMBL/GenBank/DDBJ databases">
        <title>Sequencing of cultivated peanut Arachis hypogaea provides insights into genome evolution and oil improvement.</title>
        <authorList>
            <person name="Chen X."/>
        </authorList>
    </citation>
    <scope>NUCLEOTIDE SEQUENCE [LARGE SCALE GENOMIC DNA]</scope>
    <source>
        <strain evidence="21">cv. Fuhuasheng</strain>
        <tissue evidence="20">Leaves</tissue>
    </source>
</reference>
<comment type="similarity">
    <text evidence="2">Belongs to the peroxidase family. Ascorbate peroxidase subfamily.</text>
</comment>
<feature type="disulfide bond" evidence="17">
    <location>
        <begin position="202"/>
        <end position="210"/>
    </location>
</feature>
<keyword evidence="21" id="KW-1185">Reference proteome</keyword>